<proteinExistence type="predicted"/>
<dbReference type="SUPFAM" id="SSF64268">
    <property type="entry name" value="PX domain"/>
    <property type="match status" value="1"/>
</dbReference>
<gene>
    <name evidence="1" type="ORF">BaRGS_00020304</name>
</gene>
<comment type="caution">
    <text evidence="1">The sequence shown here is derived from an EMBL/GenBank/DDBJ whole genome shotgun (WGS) entry which is preliminary data.</text>
</comment>
<organism evidence="1 2">
    <name type="scientific">Batillaria attramentaria</name>
    <dbReference type="NCBI Taxonomy" id="370345"/>
    <lineage>
        <taxon>Eukaryota</taxon>
        <taxon>Metazoa</taxon>
        <taxon>Spiralia</taxon>
        <taxon>Lophotrochozoa</taxon>
        <taxon>Mollusca</taxon>
        <taxon>Gastropoda</taxon>
        <taxon>Caenogastropoda</taxon>
        <taxon>Sorbeoconcha</taxon>
        <taxon>Cerithioidea</taxon>
        <taxon>Batillariidae</taxon>
        <taxon>Batillaria</taxon>
    </lineage>
</organism>
<dbReference type="EMBL" id="JACVVK020000150">
    <property type="protein sequence ID" value="KAK7488519.1"/>
    <property type="molecule type" value="Genomic_DNA"/>
</dbReference>
<evidence type="ECO:0008006" key="3">
    <source>
        <dbReference type="Google" id="ProtNLM"/>
    </source>
</evidence>
<reference evidence="1 2" key="1">
    <citation type="journal article" date="2023" name="Sci. Data">
        <title>Genome assembly of the Korean intertidal mud-creeper Batillaria attramentaria.</title>
        <authorList>
            <person name="Patra A.K."/>
            <person name="Ho P.T."/>
            <person name="Jun S."/>
            <person name="Lee S.J."/>
            <person name="Kim Y."/>
            <person name="Won Y.J."/>
        </authorList>
    </citation>
    <scope>NUCLEOTIDE SEQUENCE [LARGE SCALE GENOMIC DNA]</scope>
    <source>
        <strain evidence="1">Wonlab-2016</strain>
    </source>
</reference>
<dbReference type="InterPro" id="IPR036871">
    <property type="entry name" value="PX_dom_sf"/>
</dbReference>
<name>A0ABD0KMR7_9CAEN</name>
<dbReference type="Gene3D" id="3.30.1520.10">
    <property type="entry name" value="Phox-like domain"/>
    <property type="match status" value="1"/>
</dbReference>
<dbReference type="AlphaFoldDB" id="A0ABD0KMR7"/>
<dbReference type="Proteomes" id="UP001519460">
    <property type="component" value="Unassembled WGS sequence"/>
</dbReference>
<sequence length="76" mass="9130">MRLSSKKRFLNVMTRLLPQQVYKVVVNSDGKSWFIFRRYNEFHALHEKTYLEYQAGVWESLDTYGHVVYSEHEGTD</sequence>
<keyword evidence="2" id="KW-1185">Reference proteome</keyword>
<evidence type="ECO:0000313" key="2">
    <source>
        <dbReference type="Proteomes" id="UP001519460"/>
    </source>
</evidence>
<evidence type="ECO:0000313" key="1">
    <source>
        <dbReference type="EMBL" id="KAK7488519.1"/>
    </source>
</evidence>
<accession>A0ABD0KMR7</accession>
<protein>
    <recommendedName>
        <fullName evidence="3">PX domain-containing protein</fullName>
    </recommendedName>
</protein>